<name>Q4PJ74_9BACT</name>
<protein>
    <submittedName>
        <fullName evidence="1">Uncharacterized protein</fullName>
    </submittedName>
</protein>
<reference evidence="1" key="1">
    <citation type="journal article" date="2005" name="PLoS Biol.">
        <title>New insights into metabolic properties of marine bacteria encoding proteorhodopsins.</title>
        <authorList>
            <person name="Sabehi G."/>
            <person name="Loy A."/>
            <person name="Jung K.H."/>
            <person name="Partha R."/>
            <person name="Spudich J.L."/>
            <person name="Isaacson T."/>
            <person name="Hirschberg J."/>
            <person name="Wagner M."/>
            <person name="Beja O."/>
        </authorList>
    </citation>
    <scope>NUCLEOTIDE SEQUENCE</scope>
</reference>
<organism evidence="1">
    <name type="scientific">uncultured bacterium eBACmed18B02</name>
    <dbReference type="NCBI Taxonomy" id="334275"/>
    <lineage>
        <taxon>Bacteria</taxon>
        <taxon>environmental samples</taxon>
    </lineage>
</organism>
<dbReference type="AlphaFoldDB" id="Q4PJ74"/>
<accession>Q4PJ74</accession>
<sequence length="72" mass="8827">MSPELLIRRLVYADRSYKFSKPENDNKEFYERIVTKNFDQPDKILKYLFKNMVNRKSERNVLLFNHPEFLKA</sequence>
<dbReference type="EMBL" id="DQ088855">
    <property type="protein sequence ID" value="AAY82759.1"/>
    <property type="molecule type" value="Genomic_DNA"/>
</dbReference>
<proteinExistence type="predicted"/>
<evidence type="ECO:0000313" key="1">
    <source>
        <dbReference type="EMBL" id="AAY82759.1"/>
    </source>
</evidence>